<dbReference type="SUPFAM" id="SSF56436">
    <property type="entry name" value="C-type lectin-like"/>
    <property type="match status" value="1"/>
</dbReference>
<dbReference type="InterPro" id="IPR042095">
    <property type="entry name" value="SUMF_sf"/>
</dbReference>
<dbReference type="GO" id="GO:0120147">
    <property type="term" value="F:formylglycine-generating oxidase activity"/>
    <property type="evidence" value="ECO:0007669"/>
    <property type="project" value="TreeGrafter"/>
</dbReference>
<feature type="domain" description="Sulfatase-modifying factor enzyme-like" evidence="1">
    <location>
        <begin position="11"/>
        <end position="218"/>
    </location>
</feature>
<dbReference type="InterPro" id="IPR016187">
    <property type="entry name" value="CTDL_fold"/>
</dbReference>
<dbReference type="InterPro" id="IPR005532">
    <property type="entry name" value="SUMF_dom"/>
</dbReference>
<organism evidence="2">
    <name type="scientific">marine metagenome</name>
    <dbReference type="NCBI Taxonomy" id="408172"/>
    <lineage>
        <taxon>unclassified sequences</taxon>
        <taxon>metagenomes</taxon>
        <taxon>ecological metagenomes</taxon>
    </lineage>
</organism>
<feature type="non-terminal residue" evidence="2">
    <location>
        <position position="1"/>
    </location>
</feature>
<gene>
    <name evidence="2" type="ORF">METZ01_LOCUS359800</name>
</gene>
<dbReference type="Pfam" id="PF03781">
    <property type="entry name" value="FGE-sulfatase"/>
    <property type="match status" value="1"/>
</dbReference>
<proteinExistence type="predicted"/>
<dbReference type="PANTHER" id="PTHR23150:SF19">
    <property type="entry name" value="FORMYLGLYCINE-GENERATING ENZYME"/>
    <property type="match status" value="1"/>
</dbReference>
<sequence length="225" mass="24067">IALALAGLPADDILVPASAFSMGSTRYPEEGPVHVVNLGTFRIDRTEVSRGTFFAWLESHGRPAIFPEEPDLPATQVSWHDASAYCGWVGKRLPTEAEWERAARGPSGRTYPWGASPPSPHTALYAAGGHISVFGLPAGASQEGILQLSGNVAEWVVDWYDPGYYSRSPETNPRGPDEGDFKVVRGGGFSSTADELSTSARGFHNAVRGADHIGFRCAASVPSKR</sequence>
<dbReference type="AlphaFoldDB" id="A0A382SAQ0"/>
<accession>A0A382SAQ0</accession>
<dbReference type="InterPro" id="IPR051043">
    <property type="entry name" value="Sulfatase_Mod_Factor_Kinase"/>
</dbReference>
<reference evidence="2" key="1">
    <citation type="submission" date="2018-05" db="EMBL/GenBank/DDBJ databases">
        <authorList>
            <person name="Lanie J.A."/>
            <person name="Ng W.-L."/>
            <person name="Kazmierczak K.M."/>
            <person name="Andrzejewski T.M."/>
            <person name="Davidsen T.M."/>
            <person name="Wayne K.J."/>
            <person name="Tettelin H."/>
            <person name="Glass J.I."/>
            <person name="Rusch D."/>
            <person name="Podicherti R."/>
            <person name="Tsui H.-C.T."/>
            <person name="Winkler M.E."/>
        </authorList>
    </citation>
    <scope>NUCLEOTIDE SEQUENCE</scope>
</reference>
<dbReference type="EMBL" id="UINC01127673">
    <property type="protein sequence ID" value="SVD06946.1"/>
    <property type="molecule type" value="Genomic_DNA"/>
</dbReference>
<name>A0A382SAQ0_9ZZZZ</name>
<protein>
    <recommendedName>
        <fullName evidence="1">Sulfatase-modifying factor enzyme-like domain-containing protein</fullName>
    </recommendedName>
</protein>
<evidence type="ECO:0000259" key="1">
    <source>
        <dbReference type="Pfam" id="PF03781"/>
    </source>
</evidence>
<dbReference type="PANTHER" id="PTHR23150">
    <property type="entry name" value="SULFATASE MODIFYING FACTOR 1, 2"/>
    <property type="match status" value="1"/>
</dbReference>
<evidence type="ECO:0000313" key="2">
    <source>
        <dbReference type="EMBL" id="SVD06946.1"/>
    </source>
</evidence>
<dbReference type="Gene3D" id="3.90.1580.10">
    <property type="entry name" value="paralog of FGE (formylglycine-generating enzyme)"/>
    <property type="match status" value="1"/>
</dbReference>